<evidence type="ECO:0000313" key="3">
    <source>
        <dbReference type="Proteomes" id="UP000197153"/>
    </source>
</evidence>
<feature type="region of interest" description="Disordered" evidence="1">
    <location>
        <begin position="16"/>
        <end position="44"/>
    </location>
</feature>
<gene>
    <name evidence="2" type="ORF">Y958_18845</name>
</gene>
<organism evidence="2 3">
    <name type="scientific">Nitrospirillum viridazoti CBAmc</name>
    <dbReference type="NCBI Taxonomy" id="1441467"/>
    <lineage>
        <taxon>Bacteria</taxon>
        <taxon>Pseudomonadati</taxon>
        <taxon>Pseudomonadota</taxon>
        <taxon>Alphaproteobacteria</taxon>
        <taxon>Rhodospirillales</taxon>
        <taxon>Azospirillaceae</taxon>
        <taxon>Nitrospirillum</taxon>
        <taxon>Nitrospirillum viridazoti</taxon>
    </lineage>
</organism>
<accession>A0A248JW36</accession>
<keyword evidence="3" id="KW-1185">Reference proteome</keyword>
<evidence type="ECO:0000256" key="1">
    <source>
        <dbReference type="SAM" id="MobiDB-lite"/>
    </source>
</evidence>
<dbReference type="EMBL" id="CP022111">
    <property type="protein sequence ID" value="ASG22942.1"/>
    <property type="molecule type" value="Genomic_DNA"/>
</dbReference>
<dbReference type="KEGG" id="nao:Y958_18845"/>
<sequence>MQVPIHGTVEQGFSARFTSDFPRRGNSQPGTKIENPAGAAGGAFSPSIDGDASLHLRLSANGVRKVEATYDPRHFYISPADLSANPHFTVAAREENGLGITTLFQSDIALIMRDPLFTLFPYEAGSRPGHVIIPGPQHIWPAGWLKLRITGANGDVIHCVKTNSENGEGEFTIEKIDRWRW</sequence>
<evidence type="ECO:0000313" key="2">
    <source>
        <dbReference type="EMBL" id="ASG22942.1"/>
    </source>
</evidence>
<dbReference type="AlphaFoldDB" id="A0A248JW36"/>
<protein>
    <submittedName>
        <fullName evidence="2">Uncharacterized protein</fullName>
    </submittedName>
</protein>
<name>A0A248JW36_9PROT</name>
<reference evidence="2 3" key="1">
    <citation type="submission" date="2017-06" db="EMBL/GenBank/DDBJ databases">
        <title>Complete genome sequence of Nitrospirillum amazonense strain CBAmC, an endophytic nitrogen-fixing and plant growth-promoting bacterium, isolated from sugarcane.</title>
        <authorList>
            <person name="Schwab S."/>
            <person name="dos Santos Teixeira K.R."/>
            <person name="Simoes Araujo J.L."/>
            <person name="Soares Vidal M."/>
            <person name="Borges de Freitas H.R."/>
            <person name="Rivello Crivelaro A.L."/>
            <person name="Bueno de Camargo Nunes A."/>
            <person name="dos Santos C.M."/>
            <person name="Palmeira da Silva Rosa D."/>
            <person name="da Silva Padilha D."/>
            <person name="da Silva E."/>
            <person name="Araujo Terra L."/>
            <person name="Soares Mendes V."/>
            <person name="Farinelli L."/>
            <person name="Magalhaes Cruz L."/>
            <person name="Baldani J.I."/>
        </authorList>
    </citation>
    <scope>NUCLEOTIDE SEQUENCE [LARGE SCALE GENOMIC DNA]</scope>
    <source>
        <strain evidence="2 3">CBAmC</strain>
    </source>
</reference>
<proteinExistence type="predicted"/>
<dbReference type="Proteomes" id="UP000197153">
    <property type="component" value="Chromosome 2"/>
</dbReference>